<evidence type="ECO:0000313" key="2">
    <source>
        <dbReference type="EMBL" id="OAG17005.1"/>
    </source>
</evidence>
<sequence length="78" mass="8360">MSALVMILAALKLGTVPTIPQSAIRVQQHGSDSGACQERVLRSTKNDTSQFARALRRGVSADCIFTRRANTIDKGSVS</sequence>
<keyword evidence="1" id="KW-0732">Signal</keyword>
<protein>
    <recommendedName>
        <fullName evidence="4">Secreted protein</fullName>
    </recommendedName>
</protein>
<dbReference type="EMBL" id="KV441488">
    <property type="protein sequence ID" value="OAG17005.1"/>
    <property type="molecule type" value="Genomic_DNA"/>
</dbReference>
<dbReference type="VEuPathDB" id="FungiDB:CC77DRAFT_370798"/>
<accession>A0A177DBG1</accession>
<proteinExistence type="predicted"/>
<keyword evidence="3" id="KW-1185">Reference proteome</keyword>
<dbReference type="Proteomes" id="UP000077248">
    <property type="component" value="Unassembled WGS sequence"/>
</dbReference>
<reference evidence="2 3" key="1">
    <citation type="submission" date="2016-05" db="EMBL/GenBank/DDBJ databases">
        <title>Comparative analysis of secretome profiles of manganese(II)-oxidizing ascomycete fungi.</title>
        <authorList>
            <consortium name="DOE Joint Genome Institute"/>
            <person name="Zeiner C.A."/>
            <person name="Purvine S.O."/>
            <person name="Zink E.M."/>
            <person name="Wu S."/>
            <person name="Pasa-Tolic L."/>
            <person name="Chaput D.L."/>
            <person name="Haridas S."/>
            <person name="Grigoriev I.V."/>
            <person name="Santelli C.M."/>
            <person name="Hansel C.M."/>
        </authorList>
    </citation>
    <scope>NUCLEOTIDE SEQUENCE [LARGE SCALE GENOMIC DNA]</scope>
    <source>
        <strain evidence="2 3">SRC1lrK2f</strain>
    </source>
</reference>
<dbReference type="KEGG" id="aalt:CC77DRAFT_370798"/>
<feature type="signal peptide" evidence="1">
    <location>
        <begin position="1"/>
        <end position="18"/>
    </location>
</feature>
<gene>
    <name evidence="2" type="ORF">CC77DRAFT_370798</name>
</gene>
<name>A0A177DBG1_ALTAL</name>
<dbReference type="AlphaFoldDB" id="A0A177DBG1"/>
<evidence type="ECO:0008006" key="4">
    <source>
        <dbReference type="Google" id="ProtNLM"/>
    </source>
</evidence>
<evidence type="ECO:0000313" key="3">
    <source>
        <dbReference type="Proteomes" id="UP000077248"/>
    </source>
</evidence>
<evidence type="ECO:0000256" key="1">
    <source>
        <dbReference type="SAM" id="SignalP"/>
    </source>
</evidence>
<dbReference type="RefSeq" id="XP_018382426.1">
    <property type="nucleotide sequence ID" value="XM_018531405.1"/>
</dbReference>
<dbReference type="GeneID" id="29116999"/>
<organism evidence="2 3">
    <name type="scientific">Alternaria alternata</name>
    <name type="common">Alternaria rot fungus</name>
    <name type="synonym">Torula alternata</name>
    <dbReference type="NCBI Taxonomy" id="5599"/>
    <lineage>
        <taxon>Eukaryota</taxon>
        <taxon>Fungi</taxon>
        <taxon>Dikarya</taxon>
        <taxon>Ascomycota</taxon>
        <taxon>Pezizomycotina</taxon>
        <taxon>Dothideomycetes</taxon>
        <taxon>Pleosporomycetidae</taxon>
        <taxon>Pleosporales</taxon>
        <taxon>Pleosporineae</taxon>
        <taxon>Pleosporaceae</taxon>
        <taxon>Alternaria</taxon>
        <taxon>Alternaria sect. Alternaria</taxon>
        <taxon>Alternaria alternata complex</taxon>
    </lineage>
</organism>
<feature type="chain" id="PRO_5008059238" description="Secreted protein" evidence="1">
    <location>
        <begin position="19"/>
        <end position="78"/>
    </location>
</feature>